<evidence type="ECO:0000256" key="23">
    <source>
        <dbReference type="ARBA" id="ARBA00048361"/>
    </source>
</evidence>
<comment type="catalytic activity">
    <reaction evidence="26">
        <text>a 4-saturated-(3S)-3-hydroxyacyl-CoA = a (3E)-enoyl-CoA + H2O</text>
        <dbReference type="Rhea" id="RHEA:20724"/>
        <dbReference type="ChEBI" id="CHEBI:15377"/>
        <dbReference type="ChEBI" id="CHEBI:58521"/>
        <dbReference type="ChEBI" id="CHEBI:137480"/>
        <dbReference type="EC" id="4.2.1.17"/>
    </reaction>
    <physiologicalReaction direction="right-to-left" evidence="26">
        <dbReference type="Rhea" id="RHEA:20726"/>
    </physiologicalReaction>
</comment>
<evidence type="ECO:0000259" key="42">
    <source>
        <dbReference type="Pfam" id="PF02737"/>
    </source>
</evidence>
<dbReference type="InterPro" id="IPR012803">
    <property type="entry name" value="Fa_ox_alpha_mit"/>
</dbReference>
<evidence type="ECO:0000256" key="8">
    <source>
        <dbReference type="ARBA" id="ARBA00022553"/>
    </source>
</evidence>
<name>A0ABD0LYJ4_9CAEN</name>
<dbReference type="Gene3D" id="3.90.226.10">
    <property type="entry name" value="2-enoyl-CoA Hydratase, Chain A, domain 1"/>
    <property type="match status" value="1"/>
</dbReference>
<dbReference type="Proteomes" id="UP001519460">
    <property type="component" value="Unassembled WGS sequence"/>
</dbReference>
<sequence>MASVRLLRAATNSCRTPIFSRRPNVNLRQYLSTSSAMAAKYMKLDLQHGDVAVVRFDNPDSKMNTLSRDMQSEFLEAFNQAQKNPEVKAIVLISKKPTSFIAGADINMIESCKTKEEIVELSKKGQEAFQKLEDSPKPVVAAIMGPCLGGGLELALACQYRIAMADKKTGLGLPEVMLGLLPGAGGTQRLPRLLPVPTALDMMLTGKTIKPDKAKKMGLVDQTVQPLGPGLMSPEENSLHYLEEVAVTTARGLANKTVQKTPKKKSLQDRIMDYVLANDAGKNFVFGKAQKQVMKMTKGLYPAPLKILEVVRTGLDKGKEAGYAAESEGFGELGMTKESKALIGLYHGQTACKKNRFGTPKKPVQTLGVLGAGLMGAGVAQVSIDKGMHVLMKDMNIQGLARGQEQIQKSLDGQVKKRKITSFERDTIISRLDPTVTYQNFKQCDMVVEAVFEDLSIKHKVIKEVESVISEDCIFASNTSALPITQIAEASKRPEKVIGMHYFSPVDKMQLLEIITTKQTSQDTTGKVVITVGDGPGFYTTRILAPMLAEAVRLLQEGVNPKRLDDITKKSGLPVGVATLADEVGVDVAAHVAEDLGKAFGERFGGGDVNLLKEMVSCGLLGRKAGKGFYTYTKGSKDRPENEAALKLLEKFSLVPKSSLTDEDVWYRLFSRFVNEAIYCLQDGILANPTDGDIGAVFGLGFPPFFGGPFRYIDLHGAEPIVAKMLEYQSLYGVQFEPCQLLQDHAKDSSKKFHS</sequence>
<evidence type="ECO:0000256" key="5">
    <source>
        <dbReference type="ARBA" id="ARBA00008750"/>
    </source>
</evidence>
<evidence type="ECO:0000256" key="9">
    <source>
        <dbReference type="ARBA" id="ARBA00022679"/>
    </source>
</evidence>
<comment type="catalytic activity">
    <reaction evidence="32">
        <text>(3S)-3-hydroxydodecanoyl-CoA + NAD(+) = 3-oxododecanoyl-CoA + NADH + H(+)</text>
        <dbReference type="Rhea" id="RHEA:31179"/>
        <dbReference type="ChEBI" id="CHEBI:15378"/>
        <dbReference type="ChEBI" id="CHEBI:57540"/>
        <dbReference type="ChEBI" id="CHEBI:57945"/>
        <dbReference type="ChEBI" id="CHEBI:62558"/>
        <dbReference type="ChEBI" id="CHEBI:62615"/>
    </reaction>
    <physiologicalReaction direction="left-to-right" evidence="32">
        <dbReference type="Rhea" id="RHEA:31180"/>
    </physiologicalReaction>
</comment>
<dbReference type="Gene3D" id="1.10.1040.50">
    <property type="match status" value="1"/>
</dbReference>
<evidence type="ECO:0000256" key="26">
    <source>
        <dbReference type="ARBA" id="ARBA00051215"/>
    </source>
</evidence>
<dbReference type="GO" id="GO:0004300">
    <property type="term" value="F:enoyl-CoA hydratase activity"/>
    <property type="evidence" value="ECO:0007669"/>
    <property type="project" value="UniProtKB-EC"/>
</dbReference>
<keyword evidence="44" id="KW-1185">Reference proteome</keyword>
<comment type="pathway">
    <text evidence="3">Lipid metabolism; fatty acid beta-oxidation.</text>
</comment>
<evidence type="ECO:0000256" key="36">
    <source>
        <dbReference type="ARBA" id="ARBA00068347"/>
    </source>
</evidence>
<dbReference type="EC" id="4.2.1.17" evidence="6"/>
<evidence type="ECO:0000256" key="7">
    <source>
        <dbReference type="ARBA" id="ARBA00022481"/>
    </source>
</evidence>
<keyword evidence="14" id="KW-0560">Oxidoreductase</keyword>
<feature type="active site" description="For hydroxyacyl-coenzyme A dehydrogenase activity" evidence="39">
    <location>
        <position position="513"/>
    </location>
</feature>
<comment type="catalytic activity">
    <reaction evidence="28">
        <text>(3S)-hydroxyoctanoyl-CoA + NAD(+) = 3-oxooctanoyl-CoA + NADH + H(+)</text>
        <dbReference type="Rhea" id="RHEA:31195"/>
        <dbReference type="ChEBI" id="CHEBI:15378"/>
        <dbReference type="ChEBI" id="CHEBI:57540"/>
        <dbReference type="ChEBI" id="CHEBI:57945"/>
        <dbReference type="ChEBI" id="CHEBI:62617"/>
        <dbReference type="ChEBI" id="CHEBI:62619"/>
    </reaction>
    <physiologicalReaction direction="left-to-right" evidence="28">
        <dbReference type="Rhea" id="RHEA:31196"/>
    </physiologicalReaction>
</comment>
<keyword evidence="20" id="KW-0511">Multifunctional enzyme</keyword>
<evidence type="ECO:0000256" key="1">
    <source>
        <dbReference type="ARBA" id="ARBA00000469"/>
    </source>
</evidence>
<keyword evidence="18" id="KW-0472">Membrane</keyword>
<feature type="domain" description="3-hydroxyacyl-CoA dehydrogenase NAD binding" evidence="42">
    <location>
        <begin position="367"/>
        <end position="529"/>
    </location>
</feature>
<evidence type="ECO:0000256" key="38">
    <source>
        <dbReference type="ARBA" id="ARBA00083277"/>
    </source>
</evidence>
<evidence type="ECO:0000256" key="15">
    <source>
        <dbReference type="ARBA" id="ARBA00023027"/>
    </source>
</evidence>
<dbReference type="NCBIfam" id="TIGR02441">
    <property type="entry name" value="fa_ox_alpha_mit"/>
    <property type="match status" value="1"/>
</dbReference>
<evidence type="ECO:0000256" key="27">
    <source>
        <dbReference type="ARBA" id="ARBA00051877"/>
    </source>
</evidence>
<dbReference type="SUPFAM" id="SSF52096">
    <property type="entry name" value="ClpP/crotonase"/>
    <property type="match status" value="1"/>
</dbReference>
<evidence type="ECO:0000256" key="31">
    <source>
        <dbReference type="ARBA" id="ARBA00052860"/>
    </source>
</evidence>
<dbReference type="PANTHER" id="PTHR43612:SF3">
    <property type="entry name" value="TRIFUNCTIONAL ENZYME SUBUNIT ALPHA, MITOCHONDRIAL"/>
    <property type="match status" value="1"/>
</dbReference>
<dbReference type="InterPro" id="IPR036291">
    <property type="entry name" value="NAD(P)-bd_dom_sf"/>
</dbReference>
<evidence type="ECO:0000256" key="3">
    <source>
        <dbReference type="ARBA" id="ARBA00005005"/>
    </source>
</evidence>
<evidence type="ECO:0000256" key="2">
    <source>
        <dbReference type="ARBA" id="ARBA00004273"/>
    </source>
</evidence>
<evidence type="ECO:0000256" key="19">
    <source>
        <dbReference type="ARBA" id="ARBA00023239"/>
    </source>
</evidence>
<dbReference type="InterPro" id="IPR050136">
    <property type="entry name" value="FA_oxidation_alpha_subunit"/>
</dbReference>
<evidence type="ECO:0000256" key="35">
    <source>
        <dbReference type="ARBA" id="ARBA00066806"/>
    </source>
</evidence>
<dbReference type="GO" id="GO:0006635">
    <property type="term" value="P:fatty acid beta-oxidation"/>
    <property type="evidence" value="ECO:0007669"/>
    <property type="project" value="UniProtKB-ARBA"/>
</dbReference>
<comment type="subcellular location">
    <subcellularLocation>
        <location evidence="2">Mitochondrion inner membrane</location>
    </subcellularLocation>
</comment>
<evidence type="ECO:0000256" key="39">
    <source>
        <dbReference type="PIRSR" id="PIRSR612803-1"/>
    </source>
</evidence>
<keyword evidence="17" id="KW-0496">Mitochondrion</keyword>
<evidence type="ECO:0000256" key="25">
    <source>
        <dbReference type="ARBA" id="ARBA00050446"/>
    </source>
</evidence>
<comment type="similarity">
    <text evidence="4">In the central section; belongs to the 3-hydroxyacyl-CoA dehydrogenase family.</text>
</comment>
<dbReference type="InterPro" id="IPR001753">
    <property type="entry name" value="Enoyl-CoA_hydra/iso"/>
</dbReference>
<keyword evidence="15" id="KW-0520">NAD</keyword>
<keyword evidence="9" id="KW-0808">Transferase</keyword>
<keyword evidence="10" id="KW-0999">Mitochondrion inner membrane</keyword>
<comment type="similarity">
    <text evidence="5">In the N-terminal section; belongs to the enoyl-CoA hydratase/isomerase family.</text>
</comment>
<evidence type="ECO:0000256" key="11">
    <source>
        <dbReference type="ARBA" id="ARBA00022832"/>
    </source>
</evidence>
<keyword evidence="12" id="KW-0809">Transit peptide</keyword>
<comment type="catalytic activity">
    <reaction evidence="29">
        <text>(3S)-3-hydroxydodecanoyl-CoA = (2E)-dodecenoyl-CoA + H2O</text>
        <dbReference type="Rhea" id="RHEA:31075"/>
        <dbReference type="ChEBI" id="CHEBI:15377"/>
        <dbReference type="ChEBI" id="CHEBI:57330"/>
        <dbReference type="ChEBI" id="CHEBI:62558"/>
    </reaction>
    <physiologicalReaction direction="right-to-left" evidence="29">
        <dbReference type="Rhea" id="RHEA:31077"/>
    </physiologicalReaction>
</comment>
<comment type="catalytic activity">
    <reaction evidence="33">
        <text>1'-[1,2-di-(9Z,12Z-octadecadienoyl)-sn-glycero-3-phospho]-3'-[1-(9Z,12Z-octadecadienoyl)-sn-glycero-3-phospho]-glycerol + hexadecanoyl-CoA = 1'-[1,2-di-(9Z,12Z-octadecadienoyl)-sn-glycero-3-phospho]-3'-[1-(9Z,12Z-octadecadienoyl)-2-hexadecanoyl-sn-glycero-3-phospho]-glycerol + CoA</text>
        <dbReference type="Rhea" id="RHEA:43680"/>
        <dbReference type="ChEBI" id="CHEBI:57287"/>
        <dbReference type="ChEBI" id="CHEBI:57379"/>
        <dbReference type="ChEBI" id="CHEBI:83580"/>
        <dbReference type="ChEBI" id="CHEBI:83583"/>
    </reaction>
    <physiologicalReaction direction="left-to-right" evidence="33">
        <dbReference type="Rhea" id="RHEA:43681"/>
    </physiologicalReaction>
</comment>
<dbReference type="EMBL" id="JACVVK020000017">
    <property type="protein sequence ID" value="KAK7504057.1"/>
    <property type="molecule type" value="Genomic_DNA"/>
</dbReference>
<evidence type="ECO:0000313" key="44">
    <source>
        <dbReference type="Proteomes" id="UP001519460"/>
    </source>
</evidence>
<keyword evidence="7" id="KW-0488">Methylation</keyword>
<comment type="catalytic activity">
    <reaction evidence="25">
        <text>a long-chain (3S)-3-hydroxy fatty acyl-CoA + NAD(+) = a long-chain 3-oxo-fatty acyl-CoA + NADH + H(+)</text>
        <dbReference type="Rhea" id="RHEA:52656"/>
        <dbReference type="ChEBI" id="CHEBI:15378"/>
        <dbReference type="ChEBI" id="CHEBI:57540"/>
        <dbReference type="ChEBI" id="CHEBI:57945"/>
        <dbReference type="ChEBI" id="CHEBI:136757"/>
        <dbReference type="ChEBI" id="CHEBI:136758"/>
        <dbReference type="EC" id="1.1.1.211"/>
    </reaction>
    <physiologicalReaction direction="left-to-right" evidence="25">
        <dbReference type="Rhea" id="RHEA:52657"/>
    </physiologicalReaction>
</comment>
<evidence type="ECO:0000256" key="22">
    <source>
        <dbReference type="ARBA" id="ARBA00047613"/>
    </source>
</evidence>
<dbReference type="CDD" id="cd06558">
    <property type="entry name" value="crotonase-like"/>
    <property type="match status" value="1"/>
</dbReference>
<dbReference type="PANTHER" id="PTHR43612">
    <property type="entry name" value="TRIFUNCTIONAL ENZYME SUBUNIT ALPHA"/>
    <property type="match status" value="1"/>
</dbReference>
<dbReference type="Pfam" id="PF00378">
    <property type="entry name" value="ECH_1"/>
    <property type="match status" value="1"/>
</dbReference>
<evidence type="ECO:0000256" key="12">
    <source>
        <dbReference type="ARBA" id="ARBA00022946"/>
    </source>
</evidence>
<keyword evidence="8" id="KW-0597">Phosphoprotein</keyword>
<comment type="catalytic activity">
    <reaction evidence="24">
        <text>1'-[1,2-di-(9Z,12Z-octadecadienoyl)-sn-glycero-3-phospho]-3'-[1-(9Z,12Z-octadecadienoyl)-sn-glycero-3-phospho]-glycerol + (9Z,12Z)-octadecadienoyl-CoA = 1',3'-bis-[1,2-di-(9Z,12Z-octadecadienoyl)-sn-glycero-3-phospho]-glycerol + CoA</text>
        <dbReference type="Rhea" id="RHEA:43672"/>
        <dbReference type="ChEBI" id="CHEBI:57287"/>
        <dbReference type="ChEBI" id="CHEBI:57383"/>
        <dbReference type="ChEBI" id="CHEBI:83580"/>
        <dbReference type="ChEBI" id="CHEBI:83581"/>
    </reaction>
    <physiologicalReaction direction="left-to-right" evidence="24">
        <dbReference type="Rhea" id="RHEA:43673"/>
    </physiologicalReaction>
</comment>
<evidence type="ECO:0000256" key="32">
    <source>
        <dbReference type="ARBA" id="ARBA00052945"/>
    </source>
</evidence>
<evidence type="ECO:0000256" key="10">
    <source>
        <dbReference type="ARBA" id="ARBA00022792"/>
    </source>
</evidence>
<dbReference type="Pfam" id="PF02737">
    <property type="entry name" value="3HCDH_N"/>
    <property type="match status" value="1"/>
</dbReference>
<evidence type="ECO:0000256" key="16">
    <source>
        <dbReference type="ARBA" id="ARBA00023098"/>
    </source>
</evidence>
<dbReference type="GO" id="GO:0016509">
    <property type="term" value="F:long-chain (3S)-3-hydroxyacyl-CoA dehydrogenase (NAD+) activity"/>
    <property type="evidence" value="ECO:0007669"/>
    <property type="project" value="UniProtKB-EC"/>
</dbReference>
<dbReference type="InterPro" id="IPR006108">
    <property type="entry name" value="3HC_DH_C"/>
</dbReference>
<evidence type="ECO:0000256" key="30">
    <source>
        <dbReference type="ARBA" id="ARBA00052834"/>
    </source>
</evidence>
<evidence type="ECO:0000313" key="43">
    <source>
        <dbReference type="EMBL" id="KAK7504057.1"/>
    </source>
</evidence>
<evidence type="ECO:0000256" key="13">
    <source>
        <dbReference type="ARBA" id="ARBA00022990"/>
    </source>
</evidence>
<reference evidence="43 44" key="1">
    <citation type="journal article" date="2023" name="Sci. Data">
        <title>Genome assembly of the Korean intertidal mud-creeper Batillaria attramentaria.</title>
        <authorList>
            <person name="Patra A.K."/>
            <person name="Ho P.T."/>
            <person name="Jun S."/>
            <person name="Lee S.J."/>
            <person name="Kim Y."/>
            <person name="Won Y.J."/>
        </authorList>
    </citation>
    <scope>NUCLEOTIDE SEQUENCE [LARGE SCALE GENOMIC DNA]</scope>
    <source>
        <strain evidence="43">Wonlab-2016</strain>
    </source>
</reference>
<evidence type="ECO:0000256" key="21">
    <source>
        <dbReference type="ARBA" id="ARBA00035854"/>
    </source>
</evidence>
<accession>A0ABD0LYJ4</accession>
<dbReference type="InterPro" id="IPR006176">
    <property type="entry name" value="3-OHacyl-CoA_DH_NAD-bd"/>
</dbReference>
<comment type="catalytic activity">
    <reaction evidence="31">
        <text>1'-[1,2-di-(9Z,12Z-octadecadienoyl)-sn-glycero-3-phospho]-3'-[1-(9Z,12Z-octadecadienoyl)-sn-glycero-3-phospho]-glycerol + (9Z)-octadecenoyl-CoA = 1'-[1,2-di-(9Z,12Z-octadecadienoyl)-sn-glycero-3-phospho]-3'-[1-(9Z,12Z-octadecadienoyl)-2-(9Z-octadecenoyl)-sn-glycero-3-phospho]-glycerol + CoA</text>
        <dbReference type="Rhea" id="RHEA:43676"/>
        <dbReference type="ChEBI" id="CHEBI:57287"/>
        <dbReference type="ChEBI" id="CHEBI:57387"/>
        <dbReference type="ChEBI" id="CHEBI:83580"/>
        <dbReference type="ChEBI" id="CHEBI:83582"/>
    </reaction>
    <physiologicalReaction direction="left-to-right" evidence="31">
        <dbReference type="Rhea" id="RHEA:43677"/>
    </physiologicalReaction>
</comment>
<comment type="catalytic activity">
    <reaction evidence="30">
        <text>(3S)-hydroxytetradecanoyl-CoA + NAD(+) = 3-oxotetradecanoyl-CoA + NADH + H(+)</text>
        <dbReference type="Rhea" id="RHEA:31167"/>
        <dbReference type="ChEBI" id="CHEBI:15378"/>
        <dbReference type="ChEBI" id="CHEBI:57540"/>
        <dbReference type="ChEBI" id="CHEBI:57945"/>
        <dbReference type="ChEBI" id="CHEBI:62543"/>
        <dbReference type="ChEBI" id="CHEBI:62614"/>
    </reaction>
    <physiologicalReaction direction="left-to-right" evidence="30">
        <dbReference type="Rhea" id="RHEA:31168"/>
    </physiologicalReaction>
</comment>
<protein>
    <recommendedName>
        <fullName evidence="36">Trifunctional enzyme subunit alpha, mitochondrial</fullName>
        <ecNumber evidence="35">1.1.1.211</ecNumber>
        <ecNumber evidence="6">4.2.1.17</ecNumber>
    </recommendedName>
    <alternativeName>
        <fullName evidence="37">Monolysocardiolipin acyltransferase</fullName>
    </alternativeName>
    <alternativeName>
        <fullName evidence="38">TP-alpha</fullName>
    </alternativeName>
</protein>
<feature type="domain" description="3-hydroxyacyl-CoA dehydrogenase C-terminal" evidence="41">
    <location>
        <begin position="537"/>
        <end position="632"/>
    </location>
</feature>
<evidence type="ECO:0000256" key="4">
    <source>
        <dbReference type="ARBA" id="ARBA00007005"/>
    </source>
</evidence>
<comment type="caution">
    <text evidence="43">The sequence shown here is derived from an EMBL/GenBank/DDBJ whole genome shotgun (WGS) entry which is preliminary data.</text>
</comment>
<evidence type="ECO:0000256" key="14">
    <source>
        <dbReference type="ARBA" id="ARBA00023002"/>
    </source>
</evidence>
<comment type="catalytic activity">
    <reaction evidence="1">
        <text>(3S)-hydroxyhexadecanoyl-CoA = (2E)-hexadecenoyl-CoA + H2O</text>
        <dbReference type="Rhea" id="RHEA:31163"/>
        <dbReference type="ChEBI" id="CHEBI:15377"/>
        <dbReference type="ChEBI" id="CHEBI:61526"/>
        <dbReference type="ChEBI" id="CHEBI:62613"/>
    </reaction>
    <physiologicalReaction direction="right-to-left" evidence="1">
        <dbReference type="Rhea" id="RHEA:31165"/>
    </physiologicalReaction>
</comment>
<comment type="catalytic activity">
    <reaction evidence="27">
        <text>(3S)-hydroxyoctanoyl-CoA = (2E)-octenoyl-CoA + H2O</text>
        <dbReference type="Rhea" id="RHEA:31199"/>
        <dbReference type="ChEBI" id="CHEBI:15377"/>
        <dbReference type="ChEBI" id="CHEBI:62242"/>
        <dbReference type="ChEBI" id="CHEBI:62617"/>
    </reaction>
    <physiologicalReaction direction="right-to-left" evidence="27">
        <dbReference type="Rhea" id="RHEA:31201"/>
    </physiologicalReaction>
</comment>
<dbReference type="FunFam" id="1.10.1040.50:FF:000002">
    <property type="entry name" value="Trifunctional enzyme subunit alpha, mitochondrial"/>
    <property type="match status" value="1"/>
</dbReference>
<dbReference type="FunFam" id="3.40.50.720:FF:000009">
    <property type="entry name" value="Fatty oxidation complex, alpha subunit"/>
    <property type="match status" value="1"/>
</dbReference>
<dbReference type="InterPro" id="IPR006180">
    <property type="entry name" value="3-OHacyl-CoA_DH_CS"/>
</dbReference>
<organism evidence="43 44">
    <name type="scientific">Batillaria attramentaria</name>
    <dbReference type="NCBI Taxonomy" id="370345"/>
    <lineage>
        <taxon>Eukaryota</taxon>
        <taxon>Metazoa</taxon>
        <taxon>Spiralia</taxon>
        <taxon>Lophotrochozoa</taxon>
        <taxon>Mollusca</taxon>
        <taxon>Gastropoda</taxon>
        <taxon>Caenogastropoda</taxon>
        <taxon>Sorbeoconcha</taxon>
        <taxon>Cerithioidea</taxon>
        <taxon>Batillariidae</taxon>
        <taxon>Batillaria</taxon>
    </lineage>
</organism>
<dbReference type="SUPFAM" id="SSF48179">
    <property type="entry name" value="6-phosphogluconate dehydrogenase C-terminal domain-like"/>
    <property type="match status" value="2"/>
</dbReference>
<dbReference type="PROSITE" id="PS00067">
    <property type="entry name" value="3HCDH"/>
    <property type="match status" value="1"/>
</dbReference>
<keyword evidence="16" id="KW-0443">Lipid metabolism</keyword>
<feature type="site" description="Important for long-chain enoyl-CoA hydratase activity" evidence="40">
    <location>
        <position position="175"/>
    </location>
</feature>
<dbReference type="InterPro" id="IPR008927">
    <property type="entry name" value="6-PGluconate_DH-like_C_sf"/>
</dbReference>
<dbReference type="GO" id="GO:0005743">
    <property type="term" value="C:mitochondrial inner membrane"/>
    <property type="evidence" value="ECO:0007669"/>
    <property type="project" value="UniProtKB-SubCell"/>
</dbReference>
<keyword evidence="19" id="KW-0456">Lyase</keyword>
<dbReference type="InterPro" id="IPR029045">
    <property type="entry name" value="ClpP/crotonase-like_dom_sf"/>
</dbReference>
<evidence type="ECO:0000256" key="18">
    <source>
        <dbReference type="ARBA" id="ARBA00023136"/>
    </source>
</evidence>
<comment type="catalytic activity">
    <reaction evidence="21">
        <text>a (3S)-3-hydroxyacyl-CoA = a (2E)-enoyl-CoA + H2O</text>
        <dbReference type="Rhea" id="RHEA:16105"/>
        <dbReference type="ChEBI" id="CHEBI:15377"/>
        <dbReference type="ChEBI" id="CHEBI:57318"/>
        <dbReference type="ChEBI" id="CHEBI:58856"/>
        <dbReference type="EC" id="4.2.1.17"/>
    </reaction>
    <physiologicalReaction direction="right-to-left" evidence="21">
        <dbReference type="Rhea" id="RHEA:16107"/>
    </physiologicalReaction>
</comment>
<dbReference type="SUPFAM" id="SSF51735">
    <property type="entry name" value="NAD(P)-binding Rossmann-fold domains"/>
    <property type="match status" value="1"/>
</dbReference>
<proteinExistence type="inferred from homology"/>
<dbReference type="FunFam" id="3.90.226.10:FF:000011">
    <property type="entry name" value="Fatty acid oxidation complex subunit alpha"/>
    <property type="match status" value="1"/>
</dbReference>
<comment type="catalytic activity">
    <reaction evidence="22">
        <text>(3S)-hydroxyhexadecanoyl-CoA + NAD(+) = 3-oxohexadecanoyl-CoA + NADH + H(+)</text>
        <dbReference type="Rhea" id="RHEA:31159"/>
        <dbReference type="ChEBI" id="CHEBI:15378"/>
        <dbReference type="ChEBI" id="CHEBI:57349"/>
        <dbReference type="ChEBI" id="CHEBI:57540"/>
        <dbReference type="ChEBI" id="CHEBI:57945"/>
        <dbReference type="ChEBI" id="CHEBI:62613"/>
    </reaction>
    <physiologicalReaction direction="left-to-right" evidence="22">
        <dbReference type="Rhea" id="RHEA:31160"/>
    </physiologicalReaction>
</comment>
<keyword evidence="11" id="KW-0276">Fatty acid metabolism</keyword>
<dbReference type="AlphaFoldDB" id="A0ABD0LYJ4"/>
<evidence type="ECO:0000256" key="33">
    <source>
        <dbReference type="ARBA" id="ARBA00052989"/>
    </source>
</evidence>
<comment type="subunit">
    <text evidence="34">Heterotetramer of 2 alpha/HADHA and 2 beta/HADHB subunits; forms the mitochondrial trifunctional enzyme. Also purified as higher order heterooligomers including a 4 alpha/HADHA and 4 beta/HADHB heterooligomer which physiological significance remains unclear. The mitochondrial trifunctional enzyme interacts with MTLN.</text>
</comment>
<feature type="site" description="Important for hydroxyacyl-coenzyme A dehydrogenase activity" evidence="40">
    <location>
        <position position="501"/>
    </location>
</feature>
<evidence type="ECO:0000256" key="6">
    <source>
        <dbReference type="ARBA" id="ARBA00012076"/>
    </source>
</evidence>
<evidence type="ECO:0000256" key="28">
    <source>
        <dbReference type="ARBA" id="ARBA00052224"/>
    </source>
</evidence>
<dbReference type="Pfam" id="PF00725">
    <property type="entry name" value="3HCDH"/>
    <property type="match status" value="1"/>
</dbReference>
<comment type="catalytic activity">
    <reaction evidence="23">
        <text>(3S)-hydroxydecanoyl-CoA + NAD(+) = 3-oxodecanoyl-CoA + NADH + H(+)</text>
        <dbReference type="Rhea" id="RHEA:31187"/>
        <dbReference type="ChEBI" id="CHEBI:15378"/>
        <dbReference type="ChEBI" id="CHEBI:57540"/>
        <dbReference type="ChEBI" id="CHEBI:57945"/>
        <dbReference type="ChEBI" id="CHEBI:62548"/>
        <dbReference type="ChEBI" id="CHEBI:62616"/>
    </reaction>
    <physiologicalReaction direction="left-to-right" evidence="23">
        <dbReference type="Rhea" id="RHEA:31188"/>
    </physiologicalReaction>
</comment>
<evidence type="ECO:0000256" key="34">
    <source>
        <dbReference type="ARBA" id="ARBA00062153"/>
    </source>
</evidence>
<evidence type="ECO:0000256" key="37">
    <source>
        <dbReference type="ARBA" id="ARBA00077617"/>
    </source>
</evidence>
<evidence type="ECO:0000256" key="29">
    <source>
        <dbReference type="ARBA" id="ARBA00052711"/>
    </source>
</evidence>
<evidence type="ECO:0000256" key="24">
    <source>
        <dbReference type="ARBA" id="ARBA00050222"/>
    </source>
</evidence>
<dbReference type="EC" id="1.1.1.211" evidence="35"/>
<feature type="site" description="Important for long-chain enoyl-CoA hydratase activity" evidence="40">
    <location>
        <position position="153"/>
    </location>
</feature>
<dbReference type="GO" id="GO:0016740">
    <property type="term" value="F:transferase activity"/>
    <property type="evidence" value="ECO:0007669"/>
    <property type="project" value="UniProtKB-KW"/>
</dbReference>
<gene>
    <name evidence="43" type="ORF">BaRGS_00004789</name>
</gene>
<evidence type="ECO:0000256" key="17">
    <source>
        <dbReference type="ARBA" id="ARBA00023128"/>
    </source>
</evidence>
<keyword evidence="13" id="KW-0007">Acetylation</keyword>
<dbReference type="Gene3D" id="3.40.50.720">
    <property type="entry name" value="NAD(P)-binding Rossmann-like Domain"/>
    <property type="match status" value="1"/>
</dbReference>
<evidence type="ECO:0000259" key="41">
    <source>
        <dbReference type="Pfam" id="PF00725"/>
    </source>
</evidence>
<evidence type="ECO:0000256" key="20">
    <source>
        <dbReference type="ARBA" id="ARBA00023268"/>
    </source>
</evidence>
<evidence type="ECO:0000256" key="40">
    <source>
        <dbReference type="PIRSR" id="PIRSR612803-2"/>
    </source>
</evidence>